<keyword evidence="6 10" id="KW-1133">Transmembrane helix</keyword>
<name>A0A195EFD1_9HYME</name>
<feature type="transmembrane region" description="Helical" evidence="10">
    <location>
        <begin position="120"/>
        <end position="143"/>
    </location>
</feature>
<dbReference type="STRING" id="471704.A0A195EFD1"/>
<protein>
    <submittedName>
        <fullName evidence="11">Putative odorant receptor 13a</fullName>
    </submittedName>
</protein>
<evidence type="ECO:0000313" key="12">
    <source>
        <dbReference type="Proteomes" id="UP000078492"/>
    </source>
</evidence>
<keyword evidence="7 10" id="KW-0472">Membrane</keyword>
<evidence type="ECO:0000256" key="8">
    <source>
        <dbReference type="ARBA" id="ARBA00023170"/>
    </source>
</evidence>
<dbReference type="AlphaFoldDB" id="A0A195EFD1"/>
<dbReference type="GO" id="GO:0004984">
    <property type="term" value="F:olfactory receptor activity"/>
    <property type="evidence" value="ECO:0007669"/>
    <property type="project" value="InterPro"/>
</dbReference>
<accession>A0A195EFD1</accession>
<keyword evidence="9" id="KW-0807">Transducer</keyword>
<evidence type="ECO:0000256" key="9">
    <source>
        <dbReference type="ARBA" id="ARBA00023224"/>
    </source>
</evidence>
<dbReference type="GO" id="GO:0007165">
    <property type="term" value="P:signal transduction"/>
    <property type="evidence" value="ECO:0007669"/>
    <property type="project" value="UniProtKB-KW"/>
</dbReference>
<proteinExistence type="predicted"/>
<evidence type="ECO:0000256" key="1">
    <source>
        <dbReference type="ARBA" id="ARBA00004651"/>
    </source>
</evidence>
<comment type="subcellular location">
    <subcellularLocation>
        <location evidence="1">Cell membrane</location>
        <topology evidence="1">Multi-pass membrane protein</topology>
    </subcellularLocation>
</comment>
<organism evidence="11 12">
    <name type="scientific">Trachymyrmex cornetzi</name>
    <dbReference type="NCBI Taxonomy" id="471704"/>
    <lineage>
        <taxon>Eukaryota</taxon>
        <taxon>Metazoa</taxon>
        <taxon>Ecdysozoa</taxon>
        <taxon>Arthropoda</taxon>
        <taxon>Hexapoda</taxon>
        <taxon>Insecta</taxon>
        <taxon>Pterygota</taxon>
        <taxon>Neoptera</taxon>
        <taxon>Endopterygota</taxon>
        <taxon>Hymenoptera</taxon>
        <taxon>Apocrita</taxon>
        <taxon>Aculeata</taxon>
        <taxon>Formicoidea</taxon>
        <taxon>Formicidae</taxon>
        <taxon>Myrmicinae</taxon>
        <taxon>Trachymyrmex</taxon>
    </lineage>
</organism>
<keyword evidence="4 10" id="KW-0812">Transmembrane</keyword>
<evidence type="ECO:0000256" key="10">
    <source>
        <dbReference type="SAM" id="Phobius"/>
    </source>
</evidence>
<feature type="transmembrane region" description="Helical" evidence="10">
    <location>
        <begin position="242"/>
        <end position="265"/>
    </location>
</feature>
<evidence type="ECO:0000256" key="6">
    <source>
        <dbReference type="ARBA" id="ARBA00022989"/>
    </source>
</evidence>
<dbReference type="Proteomes" id="UP000078492">
    <property type="component" value="Unassembled WGS sequence"/>
</dbReference>
<dbReference type="InterPro" id="IPR004117">
    <property type="entry name" value="7tm6_olfct_rcpt"/>
</dbReference>
<gene>
    <name evidence="11" type="ORF">ALC57_03326</name>
</gene>
<dbReference type="Pfam" id="PF02949">
    <property type="entry name" value="7tm_6"/>
    <property type="match status" value="2"/>
</dbReference>
<dbReference type="PANTHER" id="PTHR21137:SF35">
    <property type="entry name" value="ODORANT RECEPTOR 19A-RELATED"/>
    <property type="match status" value="1"/>
</dbReference>
<evidence type="ECO:0000256" key="7">
    <source>
        <dbReference type="ARBA" id="ARBA00023136"/>
    </source>
</evidence>
<keyword evidence="8 11" id="KW-0675">Receptor</keyword>
<evidence type="ECO:0000256" key="5">
    <source>
        <dbReference type="ARBA" id="ARBA00022725"/>
    </source>
</evidence>
<evidence type="ECO:0000256" key="3">
    <source>
        <dbReference type="ARBA" id="ARBA00022606"/>
    </source>
</evidence>
<dbReference type="GO" id="GO:0005886">
    <property type="term" value="C:plasma membrane"/>
    <property type="evidence" value="ECO:0007669"/>
    <property type="project" value="UniProtKB-SubCell"/>
</dbReference>
<keyword evidence="5" id="KW-0552">Olfaction</keyword>
<dbReference type="PANTHER" id="PTHR21137">
    <property type="entry name" value="ODORANT RECEPTOR"/>
    <property type="match status" value="1"/>
</dbReference>
<dbReference type="EMBL" id="KQ978957">
    <property type="protein sequence ID" value="KYN26985.1"/>
    <property type="molecule type" value="Genomic_DNA"/>
</dbReference>
<dbReference type="GO" id="GO:0005549">
    <property type="term" value="F:odorant binding"/>
    <property type="evidence" value="ECO:0007669"/>
    <property type="project" value="InterPro"/>
</dbReference>
<sequence>MTGWALHPVSANDESSRATHQFFQSAIMQLIPHAHLLISMCICVTADVVNNFNDLDELTACALTGSAFYLATLRHIIYTTSQKDMLYVVEIMRKDWTYSSYEDRVVLKEKCLFAFRLAKYFIIMVIVTVITFSCIPILEAYVFGREKIFPFRGYFFVNQSVTPVYECIYVFNVMGGFFAGGTIVGATSFNFVAITHGSAKFAVLRKRLEAMNSNDSNADRAMANCIKDHQNAITFADALERIINILALGQFVISTGLVCFAGFQVTSMMKNKVRLMKYSMFLNSAILELFMFSFSGHALIDEASILYLITRYLIKSKFVSSLVHSSLSSQSPVINLRPTLVTNQSDAVSKSAYCSYWIGGTFGRSLQIVMMRSKVPSRITAAKFYSMSLESFSQVLSTSFSYIMILMTASEESPILTSLSTQLQQALKSLNSHIYKSFVLYKLDVASCPKSFLPNPNHIYHLAFYGTPCTHNQNGTVSSTEVLTKLARSFTRSLLVG</sequence>
<keyword evidence="2" id="KW-1003">Cell membrane</keyword>
<reference evidence="11 12" key="1">
    <citation type="submission" date="2015-09" db="EMBL/GenBank/DDBJ databases">
        <title>Trachymyrmex cornetzi WGS genome.</title>
        <authorList>
            <person name="Nygaard S."/>
            <person name="Hu H."/>
            <person name="Boomsma J."/>
            <person name="Zhang G."/>
        </authorList>
    </citation>
    <scope>NUCLEOTIDE SEQUENCE [LARGE SCALE GENOMIC DNA]</scope>
    <source>
        <strain evidence="11">Tcor2-1</strain>
        <tissue evidence="11">Whole body</tissue>
    </source>
</reference>
<evidence type="ECO:0000313" key="11">
    <source>
        <dbReference type="EMBL" id="KYN26985.1"/>
    </source>
</evidence>
<keyword evidence="3" id="KW-0716">Sensory transduction</keyword>
<feature type="transmembrane region" description="Helical" evidence="10">
    <location>
        <begin position="285"/>
        <end position="309"/>
    </location>
</feature>
<keyword evidence="12" id="KW-1185">Reference proteome</keyword>
<evidence type="ECO:0000256" key="2">
    <source>
        <dbReference type="ARBA" id="ARBA00022475"/>
    </source>
</evidence>
<evidence type="ECO:0000256" key="4">
    <source>
        <dbReference type="ARBA" id="ARBA00022692"/>
    </source>
</evidence>